<proteinExistence type="predicted"/>
<sequence length="175" mass="19152">MQGRMSDQSSCGIARTGEHLRAIAVVVVVALLLALWLGVLGLVQFVLRPRSGLVSGGGPVRVVLLLFGARGRHGQSAMIDALSMDEKKKKEKVQESSIDSAQTTHQRSRRVTLFWLRGRAPHASVMSWGNSQAATRLEGTRRVARPTALDRARCSVDRRHQPIRALIDGPGCLER</sequence>
<dbReference type="Proteomes" id="UP001586593">
    <property type="component" value="Unassembled WGS sequence"/>
</dbReference>
<keyword evidence="1" id="KW-1133">Transmembrane helix</keyword>
<gene>
    <name evidence="2" type="ORF">VTK73DRAFT_3335</name>
</gene>
<evidence type="ECO:0000313" key="3">
    <source>
        <dbReference type="Proteomes" id="UP001586593"/>
    </source>
</evidence>
<keyword evidence="3" id="KW-1185">Reference proteome</keyword>
<evidence type="ECO:0000256" key="1">
    <source>
        <dbReference type="SAM" id="Phobius"/>
    </source>
</evidence>
<comment type="caution">
    <text evidence="2">The sequence shown here is derived from an EMBL/GenBank/DDBJ whole genome shotgun (WGS) entry which is preliminary data.</text>
</comment>
<feature type="transmembrane region" description="Helical" evidence="1">
    <location>
        <begin position="20"/>
        <end position="46"/>
    </location>
</feature>
<keyword evidence="1" id="KW-0812">Transmembrane</keyword>
<evidence type="ECO:0000313" key="2">
    <source>
        <dbReference type="EMBL" id="KAL1842032.1"/>
    </source>
</evidence>
<organism evidence="2 3">
    <name type="scientific">Phialemonium thermophilum</name>
    <dbReference type="NCBI Taxonomy" id="223376"/>
    <lineage>
        <taxon>Eukaryota</taxon>
        <taxon>Fungi</taxon>
        <taxon>Dikarya</taxon>
        <taxon>Ascomycota</taxon>
        <taxon>Pezizomycotina</taxon>
        <taxon>Sordariomycetes</taxon>
        <taxon>Sordariomycetidae</taxon>
        <taxon>Cephalothecales</taxon>
        <taxon>Cephalothecaceae</taxon>
        <taxon>Phialemonium</taxon>
    </lineage>
</organism>
<keyword evidence="1" id="KW-0472">Membrane</keyword>
<name>A0ABR3VJW9_9PEZI</name>
<dbReference type="EMBL" id="JAZHXJ010002000">
    <property type="protein sequence ID" value="KAL1842032.1"/>
    <property type="molecule type" value="Genomic_DNA"/>
</dbReference>
<accession>A0ABR3VJW9</accession>
<protein>
    <submittedName>
        <fullName evidence="2">Uncharacterized protein</fullName>
    </submittedName>
</protein>
<reference evidence="2 3" key="1">
    <citation type="journal article" date="2024" name="Commun. Biol.">
        <title>Comparative genomic analysis of thermophilic fungi reveals convergent evolutionary adaptations and gene losses.</title>
        <authorList>
            <person name="Steindorff A.S."/>
            <person name="Aguilar-Pontes M.V."/>
            <person name="Robinson A.J."/>
            <person name="Andreopoulos B."/>
            <person name="LaButti K."/>
            <person name="Kuo A."/>
            <person name="Mondo S."/>
            <person name="Riley R."/>
            <person name="Otillar R."/>
            <person name="Haridas S."/>
            <person name="Lipzen A."/>
            <person name="Grimwood J."/>
            <person name="Schmutz J."/>
            <person name="Clum A."/>
            <person name="Reid I.D."/>
            <person name="Moisan M.C."/>
            <person name="Butler G."/>
            <person name="Nguyen T.T.M."/>
            <person name="Dewar K."/>
            <person name="Conant G."/>
            <person name="Drula E."/>
            <person name="Henrissat B."/>
            <person name="Hansel C."/>
            <person name="Singer S."/>
            <person name="Hutchinson M.I."/>
            <person name="de Vries R.P."/>
            <person name="Natvig D.O."/>
            <person name="Powell A.J."/>
            <person name="Tsang A."/>
            <person name="Grigoriev I.V."/>
        </authorList>
    </citation>
    <scope>NUCLEOTIDE SEQUENCE [LARGE SCALE GENOMIC DNA]</scope>
    <source>
        <strain evidence="2 3">ATCC 24622</strain>
    </source>
</reference>